<evidence type="ECO:0000313" key="3">
    <source>
        <dbReference type="Proteomes" id="UP000178943"/>
    </source>
</evidence>
<reference evidence="2 3" key="1">
    <citation type="journal article" date="2016" name="Nat. Commun.">
        <title>Thousands of microbial genomes shed light on interconnected biogeochemical processes in an aquifer system.</title>
        <authorList>
            <person name="Anantharaman K."/>
            <person name="Brown C.T."/>
            <person name="Hug L.A."/>
            <person name="Sharon I."/>
            <person name="Castelle C.J."/>
            <person name="Probst A.J."/>
            <person name="Thomas B.C."/>
            <person name="Singh A."/>
            <person name="Wilkins M.J."/>
            <person name="Karaoz U."/>
            <person name="Brodie E.L."/>
            <person name="Williams K.H."/>
            <person name="Hubbard S.S."/>
            <person name="Banfield J.F."/>
        </authorList>
    </citation>
    <scope>NUCLEOTIDE SEQUENCE [LARGE SCALE GENOMIC DNA]</scope>
</reference>
<sequence>MTTEQKARKRIKELELEITAYVKSIDYHKSCIAIIEHEQKKAQEEVTKLRERMGCIITLDSALLKYYGK</sequence>
<name>A0A1F5V4W6_9BACT</name>
<evidence type="ECO:0000313" key="2">
    <source>
        <dbReference type="EMBL" id="OGF58479.1"/>
    </source>
</evidence>
<accession>A0A1F5V4W6</accession>
<dbReference type="STRING" id="1817863.A2Y62_21195"/>
<dbReference type="EMBL" id="MFGW01000245">
    <property type="protein sequence ID" value="OGF58479.1"/>
    <property type="molecule type" value="Genomic_DNA"/>
</dbReference>
<proteinExistence type="predicted"/>
<dbReference type="Proteomes" id="UP000178943">
    <property type="component" value="Unassembled WGS sequence"/>
</dbReference>
<gene>
    <name evidence="2" type="ORF">A2Y62_21195</name>
</gene>
<comment type="caution">
    <text evidence="2">The sequence shown here is derived from an EMBL/GenBank/DDBJ whole genome shotgun (WGS) entry which is preliminary data.</text>
</comment>
<evidence type="ECO:0000256" key="1">
    <source>
        <dbReference type="SAM" id="Coils"/>
    </source>
</evidence>
<feature type="coiled-coil region" evidence="1">
    <location>
        <begin position="4"/>
        <end position="52"/>
    </location>
</feature>
<keyword evidence="1" id="KW-0175">Coiled coil</keyword>
<protein>
    <submittedName>
        <fullName evidence="2">Uncharacterized protein</fullName>
    </submittedName>
</protein>
<organism evidence="2 3">
    <name type="scientific">Candidatus Fischerbacteria bacterium RBG_13_37_8</name>
    <dbReference type="NCBI Taxonomy" id="1817863"/>
    <lineage>
        <taxon>Bacteria</taxon>
        <taxon>Candidatus Fischeribacteriota</taxon>
    </lineage>
</organism>
<dbReference type="AlphaFoldDB" id="A0A1F5V4W6"/>